<evidence type="ECO:0008006" key="4">
    <source>
        <dbReference type="Google" id="ProtNLM"/>
    </source>
</evidence>
<evidence type="ECO:0000313" key="2">
    <source>
        <dbReference type="EMBL" id="MBZ0158402.1"/>
    </source>
</evidence>
<reference evidence="2" key="1">
    <citation type="journal article" date="2021" name="bioRxiv">
        <title>Unraveling nitrogen, sulfur and carbon metabolic pathways and microbial community transcriptional responses to substrate deprivation and toxicity stresses in a bioreactor mimicking anoxic brackish coastal sediment conditions.</title>
        <authorList>
            <person name="Martins P.D."/>
            <person name="Echeveste M.J."/>
            <person name="Arshad A."/>
            <person name="Kurth J."/>
            <person name="Ouboter H."/>
            <person name="Jetten M.S.M."/>
            <person name="Welte C.U."/>
        </authorList>
    </citation>
    <scope>NUCLEOTIDE SEQUENCE</scope>
    <source>
        <strain evidence="2">MAG_39</strain>
    </source>
</reference>
<feature type="compositionally biased region" description="Basic and acidic residues" evidence="1">
    <location>
        <begin position="265"/>
        <end position="290"/>
    </location>
</feature>
<feature type="compositionally biased region" description="Basic and acidic residues" evidence="1">
    <location>
        <begin position="93"/>
        <end position="111"/>
    </location>
</feature>
<feature type="compositionally biased region" description="Basic and acidic residues" evidence="1">
    <location>
        <begin position="43"/>
        <end position="61"/>
    </location>
</feature>
<feature type="compositionally biased region" description="Basic and acidic residues" evidence="1">
    <location>
        <begin position="70"/>
        <end position="83"/>
    </location>
</feature>
<organism evidence="2 3">
    <name type="scientific">Candidatus Nitrobium versatile</name>
    <dbReference type="NCBI Taxonomy" id="2884831"/>
    <lineage>
        <taxon>Bacteria</taxon>
        <taxon>Pseudomonadati</taxon>
        <taxon>Nitrospirota</taxon>
        <taxon>Nitrospiria</taxon>
        <taxon>Nitrospirales</taxon>
        <taxon>Nitrospiraceae</taxon>
        <taxon>Candidatus Nitrobium</taxon>
    </lineage>
</organism>
<evidence type="ECO:0000313" key="3">
    <source>
        <dbReference type="Proteomes" id="UP000705867"/>
    </source>
</evidence>
<name>A0A953M3Q4_9BACT</name>
<feature type="compositionally biased region" description="Low complexity" evidence="1">
    <location>
        <begin position="112"/>
        <end position="129"/>
    </location>
</feature>
<feature type="compositionally biased region" description="Basic and acidic residues" evidence="1">
    <location>
        <begin position="1"/>
        <end position="16"/>
    </location>
</feature>
<proteinExistence type="predicted"/>
<evidence type="ECO:0000256" key="1">
    <source>
        <dbReference type="SAM" id="MobiDB-lite"/>
    </source>
</evidence>
<protein>
    <recommendedName>
        <fullName evidence="4">Scaffolding protein</fullName>
    </recommendedName>
</protein>
<dbReference type="AlphaFoldDB" id="A0A953M3Q4"/>
<dbReference type="Proteomes" id="UP000705867">
    <property type="component" value="Unassembled WGS sequence"/>
</dbReference>
<dbReference type="EMBL" id="JAIOIV010000151">
    <property type="protein sequence ID" value="MBZ0158402.1"/>
    <property type="molecule type" value="Genomic_DNA"/>
</dbReference>
<feature type="region of interest" description="Disordered" evidence="1">
    <location>
        <begin position="265"/>
        <end position="298"/>
    </location>
</feature>
<sequence>MPEEKDEFRDAFDEAIGKGASPEVPAEESAPGEKEAQEEEQSEERKETSEGAPEQDPRTEEPEPEPEPGEETKGTADDFEHKYKTLQGMFNSEAKKRKDLEEELGRLRAEKAPSASASSEPSSTPLPAEKATEGEKEPEIIPFDKDEEFRAFREEFPEVADFVAKALKLHNALLTRQLEGVLSAVRPIHEAHQQSAAERHFQVIREAHPDFEQFVNAEKGSGELIDWIESLPAYKKSVYRAVVENGSTADVVDLLSDFKQAKGYGAKEEKKASPPDPAKKQALEGMEAVKTRKTPVSTAAKRGREDFVGAFEEFTSTA</sequence>
<feature type="region of interest" description="Disordered" evidence="1">
    <location>
        <begin position="1"/>
        <end position="138"/>
    </location>
</feature>
<reference evidence="2" key="2">
    <citation type="submission" date="2021-08" db="EMBL/GenBank/DDBJ databases">
        <authorList>
            <person name="Dalcin Martins P."/>
        </authorList>
    </citation>
    <scope>NUCLEOTIDE SEQUENCE</scope>
    <source>
        <strain evidence="2">MAG_39</strain>
    </source>
</reference>
<gene>
    <name evidence="2" type="ORF">K8I29_19565</name>
</gene>
<comment type="caution">
    <text evidence="2">The sequence shown here is derived from an EMBL/GenBank/DDBJ whole genome shotgun (WGS) entry which is preliminary data.</text>
</comment>
<accession>A0A953M3Q4</accession>